<organism evidence="2 3">
    <name type="scientific">Paenibacillus alvei</name>
    <name type="common">Bacillus alvei</name>
    <dbReference type="NCBI Taxonomy" id="44250"/>
    <lineage>
        <taxon>Bacteria</taxon>
        <taxon>Bacillati</taxon>
        <taxon>Bacillota</taxon>
        <taxon>Bacilli</taxon>
        <taxon>Bacillales</taxon>
        <taxon>Paenibacillaceae</taxon>
        <taxon>Paenibacillus</taxon>
    </lineage>
</organism>
<dbReference type="InterPro" id="IPR050177">
    <property type="entry name" value="Lipid_A_modif_metabolic_enz"/>
</dbReference>
<dbReference type="InterPro" id="IPR036291">
    <property type="entry name" value="NAD(P)-bd_dom_sf"/>
</dbReference>
<evidence type="ECO:0000313" key="3">
    <source>
        <dbReference type="Proteomes" id="UP000304148"/>
    </source>
</evidence>
<evidence type="ECO:0000313" key="2">
    <source>
        <dbReference type="EMBL" id="SYX86275.1"/>
    </source>
</evidence>
<accession>A0A383RGQ7</accession>
<dbReference type="Gene3D" id="3.40.50.720">
    <property type="entry name" value="NAD(P)-binding Rossmann-like Domain"/>
    <property type="match status" value="1"/>
</dbReference>
<proteinExistence type="predicted"/>
<dbReference type="Proteomes" id="UP000304148">
    <property type="component" value="Chromosome"/>
</dbReference>
<dbReference type="PANTHER" id="PTHR43245">
    <property type="entry name" value="BIFUNCTIONAL POLYMYXIN RESISTANCE PROTEIN ARNA"/>
    <property type="match status" value="1"/>
</dbReference>
<dbReference type="Pfam" id="PF01370">
    <property type="entry name" value="Epimerase"/>
    <property type="match status" value="1"/>
</dbReference>
<feature type="domain" description="NAD-dependent epimerase/dehydratase" evidence="1">
    <location>
        <begin position="5"/>
        <end position="230"/>
    </location>
</feature>
<evidence type="ECO:0000259" key="1">
    <source>
        <dbReference type="Pfam" id="PF01370"/>
    </source>
</evidence>
<name>A0A383RGQ7_PAEAL</name>
<protein>
    <submittedName>
        <fullName evidence="2">Nucleoside-diphosphate-sugar epimerase</fullName>
    </submittedName>
</protein>
<gene>
    <name evidence="2" type="ORF">PBLR_14697</name>
</gene>
<dbReference type="InterPro" id="IPR001509">
    <property type="entry name" value="Epimerase_deHydtase"/>
</dbReference>
<reference evidence="3" key="1">
    <citation type="submission" date="2018-08" db="EMBL/GenBank/DDBJ databases">
        <authorList>
            <person name="Chevrot R."/>
        </authorList>
    </citation>
    <scope>NUCLEOTIDE SEQUENCE [LARGE SCALE GENOMIC DNA]</scope>
</reference>
<dbReference type="PANTHER" id="PTHR43245:SF24">
    <property type="entry name" value="DEHYDROGENASE"/>
    <property type="match status" value="1"/>
</dbReference>
<dbReference type="RefSeq" id="WP_138188286.1">
    <property type="nucleotide sequence ID" value="NZ_LS992241.1"/>
</dbReference>
<dbReference type="SUPFAM" id="SSF51735">
    <property type="entry name" value="NAD(P)-binding Rossmann-fold domains"/>
    <property type="match status" value="1"/>
</dbReference>
<dbReference type="AlphaFoldDB" id="A0A383RGQ7"/>
<dbReference type="EMBL" id="LS992241">
    <property type="protein sequence ID" value="SYX86275.1"/>
    <property type="molecule type" value="Genomic_DNA"/>
</dbReference>
<sequence length="338" mass="36845">MSRRALVTGGTGFLGQRLALRLVEEGYTVSAIGRNTHVGHELERMGVRFIPLELGDAQRIKEICHGQDIVFHCAALSAPWGAYADFYASNVIGTRHVVEGCVSGGARLVHVSTPSIYWSWRDRLNIKETDPLPSKQATAYSATKLLAEREVDQAVEGAGLHAITLRPRAIYGPGDRAILPRLIEANRGGYMPLIRGGQSMLDVTYVDNVVDALLLAAEADPAALGGKYNITNGEPRLLSDLLARLFALLEMSFRPIPLAYPIASAAAGMLELNARWFARGKEPKLTRYTVGLIGRSQTLDITAARQMLGYKPRISTEEGMKRFAEAWVQEGGSSAAWT</sequence>